<name>A0ACB6ZNA3_THEGA</name>
<sequence>MAQLLDCPPELLVHIFAYLPLTALHGLLATSKALNNLISTSVLLQYILHSQSSAHSLYPSTSTTSLIDRLKVLVDAEKRWQDWEYTSFNRLEVQHRPSGIYDLTSGIFILGEGSTLGRVTEGLRWVDLRLGKDLVWHRFDLQTPIVDLGLNVLEWDLIAVVSMRLGNPGFCQLDLNLLQLSKSKNSVATHHPKAKKPAIPIMQYPFEDGHCSIAIEIVGPYLALLIVFPGNRNSPDRLWVFEWETGSVKFTRSSQWMTYNSLAFLNEDTLILPNLQDNAVELCSFTQKPAWTPATFSPPGDNGVVMLRTSPDCLPLPTSRTLRLPATREGMSILRMACRGEPNPFATDSVPRPVKTGPLFRPAPESSIVIFNLLVGNIQHRSISFVVNRESLLRLLESDDLEGNNNTSELEGDEPTPAELEENPFLTNPDYAVADNRGPPSFVPWSRWGTRAVRWFMTDDIPTRWITTSCGYRWATIAEVLPSPIYIRDFNPWRIKQVKAKLGDRKTYETEQTVVTVARPGSPTLEEGSIFADPVASDLEYLEVKTKKAYNYSSVFMDENWILGIVLDDHGQDMKAVDIYSLSTAS</sequence>
<evidence type="ECO:0000313" key="2">
    <source>
        <dbReference type="Proteomes" id="UP000886501"/>
    </source>
</evidence>
<proteinExistence type="predicted"/>
<accession>A0ACB6ZNA3</accession>
<reference evidence="1" key="2">
    <citation type="journal article" date="2020" name="Nat. Commun.">
        <title>Large-scale genome sequencing of mycorrhizal fungi provides insights into the early evolution of symbiotic traits.</title>
        <authorList>
            <person name="Miyauchi S."/>
            <person name="Kiss E."/>
            <person name="Kuo A."/>
            <person name="Drula E."/>
            <person name="Kohler A."/>
            <person name="Sanchez-Garcia M."/>
            <person name="Morin E."/>
            <person name="Andreopoulos B."/>
            <person name="Barry K.W."/>
            <person name="Bonito G."/>
            <person name="Buee M."/>
            <person name="Carver A."/>
            <person name="Chen C."/>
            <person name="Cichocki N."/>
            <person name="Clum A."/>
            <person name="Culley D."/>
            <person name="Crous P.W."/>
            <person name="Fauchery L."/>
            <person name="Girlanda M."/>
            <person name="Hayes R.D."/>
            <person name="Keri Z."/>
            <person name="LaButti K."/>
            <person name="Lipzen A."/>
            <person name="Lombard V."/>
            <person name="Magnuson J."/>
            <person name="Maillard F."/>
            <person name="Murat C."/>
            <person name="Nolan M."/>
            <person name="Ohm R.A."/>
            <person name="Pangilinan J."/>
            <person name="Pereira M.F."/>
            <person name="Perotto S."/>
            <person name="Peter M."/>
            <person name="Pfister S."/>
            <person name="Riley R."/>
            <person name="Sitrit Y."/>
            <person name="Stielow J.B."/>
            <person name="Szollosi G."/>
            <person name="Zifcakova L."/>
            <person name="Stursova M."/>
            <person name="Spatafora J.W."/>
            <person name="Tedersoo L."/>
            <person name="Vaario L.M."/>
            <person name="Yamada A."/>
            <person name="Yan M."/>
            <person name="Wang P."/>
            <person name="Xu J."/>
            <person name="Bruns T."/>
            <person name="Baldrian P."/>
            <person name="Vilgalys R."/>
            <person name="Dunand C."/>
            <person name="Henrissat B."/>
            <person name="Grigoriev I.V."/>
            <person name="Hibbett D."/>
            <person name="Nagy L.G."/>
            <person name="Martin F.M."/>
        </authorList>
    </citation>
    <scope>NUCLEOTIDE SEQUENCE</scope>
    <source>
        <strain evidence="1">P2</strain>
    </source>
</reference>
<dbReference type="EMBL" id="MU117979">
    <property type="protein sequence ID" value="KAF9650994.1"/>
    <property type="molecule type" value="Genomic_DNA"/>
</dbReference>
<keyword evidence="2" id="KW-1185">Reference proteome</keyword>
<evidence type="ECO:0000313" key="1">
    <source>
        <dbReference type="EMBL" id="KAF9650994.1"/>
    </source>
</evidence>
<dbReference type="Proteomes" id="UP000886501">
    <property type="component" value="Unassembled WGS sequence"/>
</dbReference>
<gene>
    <name evidence="1" type="ORF">BDM02DRAFT_1013825</name>
</gene>
<comment type="caution">
    <text evidence="1">The sequence shown here is derived from an EMBL/GenBank/DDBJ whole genome shotgun (WGS) entry which is preliminary data.</text>
</comment>
<reference evidence="1" key="1">
    <citation type="submission" date="2019-10" db="EMBL/GenBank/DDBJ databases">
        <authorList>
            <consortium name="DOE Joint Genome Institute"/>
            <person name="Kuo A."/>
            <person name="Miyauchi S."/>
            <person name="Kiss E."/>
            <person name="Drula E."/>
            <person name="Kohler A."/>
            <person name="Sanchez-Garcia M."/>
            <person name="Andreopoulos B."/>
            <person name="Barry K.W."/>
            <person name="Bonito G."/>
            <person name="Buee M."/>
            <person name="Carver A."/>
            <person name="Chen C."/>
            <person name="Cichocki N."/>
            <person name="Clum A."/>
            <person name="Culley D."/>
            <person name="Crous P.W."/>
            <person name="Fauchery L."/>
            <person name="Girlanda M."/>
            <person name="Hayes R."/>
            <person name="Keri Z."/>
            <person name="Labutti K."/>
            <person name="Lipzen A."/>
            <person name="Lombard V."/>
            <person name="Magnuson J."/>
            <person name="Maillard F."/>
            <person name="Morin E."/>
            <person name="Murat C."/>
            <person name="Nolan M."/>
            <person name="Ohm R."/>
            <person name="Pangilinan J."/>
            <person name="Pereira M."/>
            <person name="Perotto S."/>
            <person name="Peter M."/>
            <person name="Riley R."/>
            <person name="Sitrit Y."/>
            <person name="Stielow B."/>
            <person name="Szollosi G."/>
            <person name="Zifcakova L."/>
            <person name="Stursova M."/>
            <person name="Spatafora J.W."/>
            <person name="Tedersoo L."/>
            <person name="Vaario L.-M."/>
            <person name="Yamada A."/>
            <person name="Yan M."/>
            <person name="Wang P."/>
            <person name="Xu J."/>
            <person name="Bruns T."/>
            <person name="Baldrian P."/>
            <person name="Vilgalys R."/>
            <person name="Henrissat B."/>
            <person name="Grigoriev I.V."/>
            <person name="Hibbett D."/>
            <person name="Nagy L.G."/>
            <person name="Martin F.M."/>
        </authorList>
    </citation>
    <scope>NUCLEOTIDE SEQUENCE</scope>
    <source>
        <strain evidence="1">P2</strain>
    </source>
</reference>
<protein>
    <submittedName>
        <fullName evidence="1">Uncharacterized protein</fullName>
    </submittedName>
</protein>
<organism evidence="1 2">
    <name type="scientific">Thelephora ganbajun</name>
    <name type="common">Ganba fungus</name>
    <dbReference type="NCBI Taxonomy" id="370292"/>
    <lineage>
        <taxon>Eukaryota</taxon>
        <taxon>Fungi</taxon>
        <taxon>Dikarya</taxon>
        <taxon>Basidiomycota</taxon>
        <taxon>Agaricomycotina</taxon>
        <taxon>Agaricomycetes</taxon>
        <taxon>Thelephorales</taxon>
        <taxon>Thelephoraceae</taxon>
        <taxon>Thelephora</taxon>
    </lineage>
</organism>